<evidence type="ECO:0000313" key="2">
    <source>
        <dbReference type="Proteomes" id="UP000007089"/>
    </source>
</evidence>
<accession>B8JCL6</accession>
<dbReference type="Proteomes" id="UP000007089">
    <property type="component" value="Chromosome"/>
</dbReference>
<keyword evidence="2" id="KW-1185">Reference proteome</keyword>
<dbReference type="EMBL" id="CP001359">
    <property type="protein sequence ID" value="ACL67736.1"/>
    <property type="molecule type" value="Genomic_DNA"/>
</dbReference>
<protein>
    <submittedName>
        <fullName evidence="1">Uncharacterized protein</fullName>
    </submittedName>
</protein>
<name>B8JCL6_ANAD2</name>
<dbReference type="HOGENOM" id="CLU_2271533_0_0_7"/>
<evidence type="ECO:0000313" key="1">
    <source>
        <dbReference type="EMBL" id="ACL67736.1"/>
    </source>
</evidence>
<proteinExistence type="predicted"/>
<sequence>MPAPTAACPSCRAPLTADEILDAGTLALPDAPLLTLRCPRCEGDAWARLGDGAIELGAAPDDAARFAPTATATAPGLSVRPAATWLDCWHAGRYRRFPARPG</sequence>
<dbReference type="RefSeq" id="WP_015935419.1">
    <property type="nucleotide sequence ID" value="NC_011891.1"/>
</dbReference>
<dbReference type="AlphaFoldDB" id="B8JCL6"/>
<dbReference type="KEGG" id="acp:A2cp1_4419"/>
<organism evidence="1 2">
    <name type="scientific">Anaeromyxobacter dehalogenans (strain ATCC BAA-258 / DSM 21875 / 2CP-1)</name>
    <dbReference type="NCBI Taxonomy" id="455488"/>
    <lineage>
        <taxon>Bacteria</taxon>
        <taxon>Pseudomonadati</taxon>
        <taxon>Myxococcota</taxon>
        <taxon>Myxococcia</taxon>
        <taxon>Myxococcales</taxon>
        <taxon>Cystobacterineae</taxon>
        <taxon>Anaeromyxobacteraceae</taxon>
        <taxon>Anaeromyxobacter</taxon>
    </lineage>
</organism>
<gene>
    <name evidence="1" type="ordered locus">A2cp1_4419</name>
</gene>
<reference evidence="1" key="1">
    <citation type="submission" date="2009-01" db="EMBL/GenBank/DDBJ databases">
        <title>Complete sequence of Anaeromyxobacter dehalogenans 2CP-1.</title>
        <authorList>
            <consortium name="US DOE Joint Genome Institute"/>
            <person name="Lucas S."/>
            <person name="Copeland A."/>
            <person name="Lapidus A."/>
            <person name="Glavina del Rio T."/>
            <person name="Dalin E."/>
            <person name="Tice H."/>
            <person name="Bruce D."/>
            <person name="Goodwin L."/>
            <person name="Pitluck S."/>
            <person name="Saunders E."/>
            <person name="Brettin T."/>
            <person name="Detter J.C."/>
            <person name="Han C."/>
            <person name="Larimer F."/>
            <person name="Land M."/>
            <person name="Hauser L."/>
            <person name="Kyrpides N."/>
            <person name="Ovchinnikova G."/>
            <person name="Beliaev A.S."/>
            <person name="Richardson P."/>
        </authorList>
    </citation>
    <scope>NUCLEOTIDE SEQUENCE</scope>
    <source>
        <strain evidence="1">2CP-1</strain>
    </source>
</reference>